<dbReference type="PANTHER" id="PTHR34047">
    <property type="entry name" value="NUCLEAR INTRON MATURASE 1, MITOCHONDRIAL-RELATED"/>
    <property type="match status" value="1"/>
</dbReference>
<dbReference type="SUPFAM" id="SSF56672">
    <property type="entry name" value="DNA/RNA polymerases"/>
    <property type="match status" value="1"/>
</dbReference>
<sequence>MSDAYSSVCRFDNLLEAYQKAARGKRGKQAAASFEQGLADRLLELRDELGSHQYQPGPYVHFLIHEPKRRKISAAPFRDRVVHHALCNIIEPRFERLFIPDSYANRVGKGTHKAVARLRQFCQSHRYALRLDIVKHFPSIDHEILSATLTRVIPEDDIMALVGRVLASGDGILDEEYTMVYFPGDDLLAACRPRGLPIGNLTSQFWSNCYLHSFDQFVTRELHCPAYLRYVDDFALFSDSKQELWAWKRAIVERLARLRLTIHGESAQVVPVKAGIPWLGFVVYPTHSTVKARKVRCATRHLGERLEAYHAGRISFAEFDASIKGWVNHVRYADTWGLRKKMFSRLVIR</sequence>
<reference evidence="3 4" key="1">
    <citation type="journal article" date="2018" name="Aquat. Microb. Ecol.">
        <title>Gammaproteobacterial methanotrophs dominate.</title>
        <authorList>
            <person name="Rissanen A.J."/>
            <person name="Saarenheimo J."/>
            <person name="Tiirola M."/>
            <person name="Peura S."/>
            <person name="Aalto S.L."/>
            <person name="Karvinen A."/>
            <person name="Nykanen H."/>
        </authorList>
    </citation>
    <scope>NUCLEOTIDE SEQUENCE [LARGE SCALE GENOMIC DNA]</scope>
    <source>
        <strain evidence="3">AMbin10</strain>
    </source>
</reference>
<evidence type="ECO:0000313" key="4">
    <source>
        <dbReference type="Proteomes" id="UP000249396"/>
    </source>
</evidence>
<gene>
    <name evidence="3" type="ORF">DM484_26000</name>
</gene>
<name>A0A2W4QKA8_9GAMM</name>
<dbReference type="Pfam" id="PF00078">
    <property type="entry name" value="RVT_1"/>
    <property type="match status" value="1"/>
</dbReference>
<protein>
    <submittedName>
        <fullName evidence="3">RNA-dependent DNA polymerase</fullName>
    </submittedName>
</protein>
<dbReference type="EMBL" id="QJPH01000515">
    <property type="protein sequence ID" value="PZN71606.1"/>
    <property type="molecule type" value="Genomic_DNA"/>
</dbReference>
<dbReference type="AlphaFoldDB" id="A0A2W4QKA8"/>
<dbReference type="PROSITE" id="PS50878">
    <property type="entry name" value="RT_POL"/>
    <property type="match status" value="1"/>
</dbReference>
<dbReference type="InterPro" id="IPR000477">
    <property type="entry name" value="RT_dom"/>
</dbReference>
<evidence type="ECO:0000256" key="1">
    <source>
        <dbReference type="ARBA" id="ARBA00034120"/>
    </source>
</evidence>
<dbReference type="PANTHER" id="PTHR34047:SF8">
    <property type="entry name" value="PROTEIN YKFC"/>
    <property type="match status" value="1"/>
</dbReference>
<accession>A0A2W4QKA8</accession>
<dbReference type="Proteomes" id="UP000249396">
    <property type="component" value="Unassembled WGS sequence"/>
</dbReference>
<comment type="similarity">
    <text evidence="1">Belongs to the bacterial reverse transcriptase family.</text>
</comment>
<dbReference type="CDD" id="cd01651">
    <property type="entry name" value="RT_G2_intron"/>
    <property type="match status" value="1"/>
</dbReference>
<evidence type="ECO:0000313" key="3">
    <source>
        <dbReference type="EMBL" id="PZN71606.1"/>
    </source>
</evidence>
<dbReference type="InterPro" id="IPR043502">
    <property type="entry name" value="DNA/RNA_pol_sf"/>
</dbReference>
<feature type="domain" description="Reverse transcriptase" evidence="2">
    <location>
        <begin position="45"/>
        <end position="283"/>
    </location>
</feature>
<proteinExistence type="inferred from homology"/>
<dbReference type="InterPro" id="IPR051083">
    <property type="entry name" value="GrpII_Intron_Splice-Mob/Def"/>
</dbReference>
<evidence type="ECO:0000259" key="2">
    <source>
        <dbReference type="PROSITE" id="PS50878"/>
    </source>
</evidence>
<comment type="caution">
    <text evidence="3">The sequence shown here is derived from an EMBL/GenBank/DDBJ whole genome shotgun (WGS) entry which is preliminary data.</text>
</comment>
<organism evidence="3 4">
    <name type="scientific">Candidatus Methylumidiphilus alinenensis</name>
    <dbReference type="NCBI Taxonomy" id="2202197"/>
    <lineage>
        <taxon>Bacteria</taxon>
        <taxon>Pseudomonadati</taxon>
        <taxon>Pseudomonadota</taxon>
        <taxon>Gammaproteobacteria</taxon>
        <taxon>Methylococcales</taxon>
        <taxon>Candidatus Methylumidiphilus</taxon>
    </lineage>
</organism>